<evidence type="ECO:0000313" key="4">
    <source>
        <dbReference type="EMBL" id="SEW31313.1"/>
    </source>
</evidence>
<evidence type="ECO:0000256" key="2">
    <source>
        <dbReference type="SAM" id="Phobius"/>
    </source>
</evidence>
<dbReference type="AlphaFoldDB" id="A0A1I0QUT0"/>
<dbReference type="Gene3D" id="1.10.260.40">
    <property type="entry name" value="lambda repressor-like DNA-binding domains"/>
    <property type="match status" value="1"/>
</dbReference>
<dbReference type="STRING" id="99656.SAMN05421659_109137"/>
<dbReference type="SMART" id="SM00530">
    <property type="entry name" value="HTH_XRE"/>
    <property type="match status" value="1"/>
</dbReference>
<organism evidence="4 5">
    <name type="scientific">[Clostridium] fimetarium</name>
    <dbReference type="NCBI Taxonomy" id="99656"/>
    <lineage>
        <taxon>Bacteria</taxon>
        <taxon>Bacillati</taxon>
        <taxon>Bacillota</taxon>
        <taxon>Clostridia</taxon>
        <taxon>Lachnospirales</taxon>
        <taxon>Lachnospiraceae</taxon>
    </lineage>
</organism>
<dbReference type="GO" id="GO:0003677">
    <property type="term" value="F:DNA binding"/>
    <property type="evidence" value="ECO:0007669"/>
    <property type="project" value="UniProtKB-KW"/>
</dbReference>
<keyword evidence="2" id="KW-1133">Transmembrane helix</keyword>
<dbReference type="Pfam" id="PF01381">
    <property type="entry name" value="HTH_3"/>
    <property type="match status" value="1"/>
</dbReference>
<dbReference type="PROSITE" id="PS50943">
    <property type="entry name" value="HTH_CROC1"/>
    <property type="match status" value="1"/>
</dbReference>
<keyword evidence="2" id="KW-0812">Transmembrane</keyword>
<feature type="domain" description="HTH cro/C1-type" evidence="3">
    <location>
        <begin position="10"/>
        <end position="64"/>
    </location>
</feature>
<reference evidence="4 5" key="1">
    <citation type="submission" date="2016-10" db="EMBL/GenBank/DDBJ databases">
        <authorList>
            <person name="de Groot N.N."/>
        </authorList>
    </citation>
    <scope>NUCLEOTIDE SEQUENCE [LARGE SCALE GENOMIC DNA]</scope>
    <source>
        <strain evidence="4 5">DSM 9179</strain>
    </source>
</reference>
<evidence type="ECO:0000313" key="5">
    <source>
        <dbReference type="Proteomes" id="UP000199701"/>
    </source>
</evidence>
<proteinExistence type="predicted"/>
<sequence>MDLMKIGKFIAELRHENKFTQEELGEKFGITNKTISRWENGNYLPSVEMLQVLSKEFSVSINELLCGERLSDSSFRQKADDTIVNVLKNSSFSLKERCDFWKNKWFKEHKSLLIIRIIIALAICGCGLYINNPIAIGLSAGISIAVYIKTRNEMLVYIERYAYDGSGQ</sequence>
<dbReference type="PANTHER" id="PTHR46558">
    <property type="entry name" value="TRACRIPTIONAL REGULATORY PROTEIN-RELATED-RELATED"/>
    <property type="match status" value="1"/>
</dbReference>
<keyword evidence="1 4" id="KW-0238">DNA-binding</keyword>
<name>A0A1I0QUT0_9FIRM</name>
<keyword evidence="5" id="KW-1185">Reference proteome</keyword>
<evidence type="ECO:0000259" key="3">
    <source>
        <dbReference type="PROSITE" id="PS50943"/>
    </source>
</evidence>
<feature type="transmembrane region" description="Helical" evidence="2">
    <location>
        <begin position="112"/>
        <end position="130"/>
    </location>
</feature>
<dbReference type="InterPro" id="IPR010982">
    <property type="entry name" value="Lambda_DNA-bd_dom_sf"/>
</dbReference>
<accession>A0A1I0QUT0</accession>
<evidence type="ECO:0000256" key="1">
    <source>
        <dbReference type="ARBA" id="ARBA00023125"/>
    </source>
</evidence>
<dbReference type="RefSeq" id="WP_092454498.1">
    <property type="nucleotide sequence ID" value="NZ_FOJI01000009.1"/>
</dbReference>
<dbReference type="PANTHER" id="PTHR46558:SF11">
    <property type="entry name" value="HTH-TYPE TRANSCRIPTIONAL REGULATOR XRE"/>
    <property type="match status" value="1"/>
</dbReference>
<dbReference type="CDD" id="cd00093">
    <property type="entry name" value="HTH_XRE"/>
    <property type="match status" value="1"/>
</dbReference>
<keyword evidence="2" id="KW-0472">Membrane</keyword>
<protein>
    <submittedName>
        <fullName evidence="4">DNA-binding transcriptional regulator, XRE-family HTH domain</fullName>
    </submittedName>
</protein>
<dbReference type="SUPFAM" id="SSF47413">
    <property type="entry name" value="lambda repressor-like DNA-binding domains"/>
    <property type="match status" value="1"/>
</dbReference>
<dbReference type="EMBL" id="FOJI01000009">
    <property type="protein sequence ID" value="SEW31313.1"/>
    <property type="molecule type" value="Genomic_DNA"/>
</dbReference>
<dbReference type="Proteomes" id="UP000199701">
    <property type="component" value="Unassembled WGS sequence"/>
</dbReference>
<dbReference type="OrthoDB" id="9813152at2"/>
<dbReference type="InterPro" id="IPR001387">
    <property type="entry name" value="Cro/C1-type_HTH"/>
</dbReference>
<gene>
    <name evidence="4" type="ORF">SAMN05421659_109137</name>
</gene>